<proteinExistence type="predicted"/>
<accession>A0A8K0CR00</accession>
<evidence type="ECO:0000259" key="3">
    <source>
        <dbReference type="Pfam" id="PF13359"/>
    </source>
</evidence>
<dbReference type="AlphaFoldDB" id="A0A8K0CR00"/>
<sequence length="162" mass="18414">MLDNLRDDIKPLLHTIYFNNLFTNINLLTDSEQRGYGGSGTIRENRLPKSCNLLPKKELEKKGRGAFDYIRDENTGTGWIKFPTLDKKIATKQQFMANYRFTGCIGCIDCTHVSEIAPKDEEHNYLNRKGFHFKNVQLICNSNLKILAVNARHAGATHDAAI</sequence>
<organism evidence="4 5">
    <name type="scientific">Ignelater luminosus</name>
    <name type="common">Cucubano</name>
    <name type="synonym">Pyrophorus luminosus</name>
    <dbReference type="NCBI Taxonomy" id="2038154"/>
    <lineage>
        <taxon>Eukaryota</taxon>
        <taxon>Metazoa</taxon>
        <taxon>Ecdysozoa</taxon>
        <taxon>Arthropoda</taxon>
        <taxon>Hexapoda</taxon>
        <taxon>Insecta</taxon>
        <taxon>Pterygota</taxon>
        <taxon>Neoptera</taxon>
        <taxon>Endopterygota</taxon>
        <taxon>Coleoptera</taxon>
        <taxon>Polyphaga</taxon>
        <taxon>Elateriformia</taxon>
        <taxon>Elateroidea</taxon>
        <taxon>Elateridae</taxon>
        <taxon>Agrypninae</taxon>
        <taxon>Pyrophorini</taxon>
        <taxon>Ignelater</taxon>
    </lineage>
</organism>
<evidence type="ECO:0000256" key="2">
    <source>
        <dbReference type="ARBA" id="ARBA00022723"/>
    </source>
</evidence>
<evidence type="ECO:0000313" key="4">
    <source>
        <dbReference type="EMBL" id="KAF2888115.1"/>
    </source>
</evidence>
<dbReference type="Proteomes" id="UP000801492">
    <property type="component" value="Unassembled WGS sequence"/>
</dbReference>
<dbReference type="EMBL" id="VTPC01079864">
    <property type="protein sequence ID" value="KAF2888115.1"/>
    <property type="molecule type" value="Genomic_DNA"/>
</dbReference>
<keyword evidence="2" id="KW-0479">Metal-binding</keyword>
<dbReference type="Pfam" id="PF13359">
    <property type="entry name" value="DDE_Tnp_4"/>
    <property type="match status" value="1"/>
</dbReference>
<evidence type="ECO:0000313" key="5">
    <source>
        <dbReference type="Proteomes" id="UP000801492"/>
    </source>
</evidence>
<comment type="cofactor">
    <cofactor evidence="1">
        <name>a divalent metal cation</name>
        <dbReference type="ChEBI" id="CHEBI:60240"/>
    </cofactor>
</comment>
<keyword evidence="5" id="KW-1185">Reference proteome</keyword>
<gene>
    <name evidence="4" type="ORF">ILUMI_18058</name>
</gene>
<dbReference type="InterPro" id="IPR027806">
    <property type="entry name" value="HARBI1_dom"/>
</dbReference>
<feature type="domain" description="DDE Tnp4" evidence="3">
    <location>
        <begin position="108"/>
        <end position="162"/>
    </location>
</feature>
<protein>
    <recommendedName>
        <fullName evidence="3">DDE Tnp4 domain-containing protein</fullName>
    </recommendedName>
</protein>
<dbReference type="OrthoDB" id="6770542at2759"/>
<name>A0A8K0CR00_IGNLU</name>
<comment type="caution">
    <text evidence="4">The sequence shown here is derived from an EMBL/GenBank/DDBJ whole genome shotgun (WGS) entry which is preliminary data.</text>
</comment>
<dbReference type="GO" id="GO:0046872">
    <property type="term" value="F:metal ion binding"/>
    <property type="evidence" value="ECO:0007669"/>
    <property type="project" value="UniProtKB-KW"/>
</dbReference>
<reference evidence="4" key="1">
    <citation type="submission" date="2019-08" db="EMBL/GenBank/DDBJ databases">
        <title>The genome of the North American firefly Photinus pyralis.</title>
        <authorList>
            <consortium name="Photinus pyralis genome working group"/>
            <person name="Fallon T.R."/>
            <person name="Sander Lower S.E."/>
            <person name="Weng J.-K."/>
        </authorList>
    </citation>
    <scope>NUCLEOTIDE SEQUENCE</scope>
    <source>
        <strain evidence="4">TRF0915ILg1</strain>
        <tissue evidence="4">Whole body</tissue>
    </source>
</reference>
<evidence type="ECO:0000256" key="1">
    <source>
        <dbReference type="ARBA" id="ARBA00001968"/>
    </source>
</evidence>